<evidence type="ECO:0000313" key="1">
    <source>
        <dbReference type="EMBL" id="CDW26305.1"/>
    </source>
</evidence>
<accession>A0A0K2TKF3</accession>
<protein>
    <submittedName>
        <fullName evidence="1">Putative LOC100209634 [Hydra vulgaris]</fullName>
    </submittedName>
</protein>
<organism evidence="1">
    <name type="scientific">Lepeophtheirus salmonis</name>
    <name type="common">Salmon louse</name>
    <name type="synonym">Caligus salmonis</name>
    <dbReference type="NCBI Taxonomy" id="72036"/>
    <lineage>
        <taxon>Eukaryota</taxon>
        <taxon>Metazoa</taxon>
        <taxon>Ecdysozoa</taxon>
        <taxon>Arthropoda</taxon>
        <taxon>Crustacea</taxon>
        <taxon>Multicrustacea</taxon>
        <taxon>Hexanauplia</taxon>
        <taxon>Copepoda</taxon>
        <taxon>Siphonostomatoida</taxon>
        <taxon>Caligidae</taxon>
        <taxon>Lepeophtheirus</taxon>
    </lineage>
</organism>
<reference evidence="1" key="1">
    <citation type="submission" date="2014-05" db="EMBL/GenBank/DDBJ databases">
        <authorList>
            <person name="Chronopoulou M."/>
        </authorList>
    </citation>
    <scope>NUCLEOTIDE SEQUENCE</scope>
    <source>
        <tissue evidence="1">Whole organism</tissue>
    </source>
</reference>
<name>A0A0K2TKF3_LEPSM</name>
<dbReference type="EMBL" id="HACA01008944">
    <property type="protein sequence ID" value="CDW26305.1"/>
    <property type="molecule type" value="Transcribed_RNA"/>
</dbReference>
<dbReference type="AlphaFoldDB" id="A0A0K2TKF3"/>
<sequence>MGESSSPNTKGNATKALVFILSSVSPVRWKQVVAYFLPLIYTKVKIMAQLLLI</sequence>
<proteinExistence type="predicted"/>